<keyword evidence="1 7" id="KW-0645">Protease</keyword>
<dbReference type="GO" id="GO:0006508">
    <property type="term" value="P:proteolysis"/>
    <property type="evidence" value="ECO:0007669"/>
    <property type="project" value="UniProtKB-KW"/>
</dbReference>
<dbReference type="Gene3D" id="2.40.10.10">
    <property type="entry name" value="Trypsin-like serine proteases"/>
    <property type="match status" value="1"/>
</dbReference>
<dbReference type="Pfam" id="PF00089">
    <property type="entry name" value="Trypsin"/>
    <property type="match status" value="1"/>
</dbReference>
<evidence type="ECO:0000259" key="6">
    <source>
        <dbReference type="PROSITE" id="PS50240"/>
    </source>
</evidence>
<dbReference type="InterPro" id="IPR043504">
    <property type="entry name" value="Peptidase_S1_PA_chymotrypsin"/>
</dbReference>
<dbReference type="AlphaFoldDB" id="I6SW41"/>
<evidence type="ECO:0000256" key="5">
    <source>
        <dbReference type="SAM" id="SignalP"/>
    </source>
</evidence>
<dbReference type="EMBL" id="JQ904130">
    <property type="protein sequence ID" value="AFM77760.1"/>
    <property type="molecule type" value="mRNA"/>
</dbReference>
<organism evidence="7">
    <name type="scientific">Ostrinia nubilalis</name>
    <name type="common">European corn borer</name>
    <name type="synonym">Pyralis nubilalis</name>
    <dbReference type="NCBI Taxonomy" id="29057"/>
    <lineage>
        <taxon>Eukaryota</taxon>
        <taxon>Metazoa</taxon>
        <taxon>Ecdysozoa</taxon>
        <taxon>Arthropoda</taxon>
        <taxon>Hexapoda</taxon>
        <taxon>Insecta</taxon>
        <taxon>Pterygota</taxon>
        <taxon>Neoptera</taxon>
        <taxon>Endopterygota</taxon>
        <taxon>Lepidoptera</taxon>
        <taxon>Glossata</taxon>
        <taxon>Ditrysia</taxon>
        <taxon>Pyraloidea</taxon>
        <taxon>Crambidae</taxon>
        <taxon>Pyraustinae</taxon>
        <taxon>Ostrinia</taxon>
    </lineage>
</organism>
<dbReference type="PROSITE" id="PS50240">
    <property type="entry name" value="TRYPSIN_DOM"/>
    <property type="match status" value="1"/>
</dbReference>
<dbReference type="PANTHER" id="PTHR24276">
    <property type="entry name" value="POLYSERASE-RELATED"/>
    <property type="match status" value="1"/>
</dbReference>
<dbReference type="InterPro" id="IPR050430">
    <property type="entry name" value="Peptidase_S1"/>
</dbReference>
<evidence type="ECO:0000256" key="3">
    <source>
        <dbReference type="ARBA" id="ARBA00022825"/>
    </source>
</evidence>
<keyword evidence="5" id="KW-0732">Signal</keyword>
<keyword evidence="3" id="KW-0720">Serine protease</keyword>
<dbReference type="PANTHER" id="PTHR24276:SF98">
    <property type="entry name" value="FI18310P1-RELATED"/>
    <property type="match status" value="1"/>
</dbReference>
<protein>
    <submittedName>
        <fullName evidence="7">Trypsin-like serine protease 12</fullName>
    </submittedName>
</protein>
<feature type="chain" id="PRO_5003705962" evidence="5">
    <location>
        <begin position="22"/>
        <end position="265"/>
    </location>
</feature>
<name>I6SW41_OSTNU</name>
<evidence type="ECO:0000256" key="4">
    <source>
        <dbReference type="ARBA" id="ARBA00023157"/>
    </source>
</evidence>
<dbReference type="CDD" id="cd00190">
    <property type="entry name" value="Tryp_SPc"/>
    <property type="match status" value="1"/>
</dbReference>
<reference evidence="7" key="1">
    <citation type="submission" date="2012-04" db="EMBL/GenBank/DDBJ databases">
        <title>Characterization of cDNAs Encoding Putative Serine Proteases and Gene Transcriptional Responses to Cry1Ab Protoxin in Ostrinia nubilalis Larvae.</title>
        <authorList>
            <person name="Yao J."/>
            <person name="Buschman L.L."/>
            <person name="Oppert B."/>
            <person name="Khajuria C."/>
            <person name="Zhu K.Y."/>
        </authorList>
    </citation>
    <scope>NUCLEOTIDE SEQUENCE</scope>
</reference>
<dbReference type="GO" id="GO:0004252">
    <property type="term" value="F:serine-type endopeptidase activity"/>
    <property type="evidence" value="ECO:0007669"/>
    <property type="project" value="InterPro"/>
</dbReference>
<dbReference type="SMART" id="SM00020">
    <property type="entry name" value="Tryp_SPc"/>
    <property type="match status" value="1"/>
</dbReference>
<evidence type="ECO:0000256" key="2">
    <source>
        <dbReference type="ARBA" id="ARBA00022801"/>
    </source>
</evidence>
<dbReference type="InterPro" id="IPR009003">
    <property type="entry name" value="Peptidase_S1_PA"/>
</dbReference>
<feature type="domain" description="Peptidase S1" evidence="6">
    <location>
        <begin position="27"/>
        <end position="257"/>
    </location>
</feature>
<feature type="signal peptide" evidence="5">
    <location>
        <begin position="1"/>
        <end position="21"/>
    </location>
</feature>
<sequence>MSPNMAFKVLCALALLSAVSAAPGSRLTGGSPLPVEEFPSVVAITYYYPRPQITVQRCVGSLVSSIHAMTAASCFDGADLENMRVRAGSAQPLSGGTDVGVTHFIAHPDFEESPRTADIAVLFLEQFLPITSTVNILYLPPPGYDIPDGISLRVASWGFESLDGGPLNDLKSALLPKIPLAQCQQAFADSEEASITPSVVCTFSPGQGICHGDVGAPAVISNVLVGIASYYENCDGTHPDVWTRVDSYTTWIMQVTSGASRMLTV</sequence>
<gene>
    <name evidence="7" type="primary">Try12</name>
</gene>
<dbReference type="InterPro" id="IPR001254">
    <property type="entry name" value="Trypsin_dom"/>
</dbReference>
<keyword evidence="4" id="KW-1015">Disulfide bond</keyword>
<keyword evidence="2" id="KW-0378">Hydrolase</keyword>
<evidence type="ECO:0000313" key="7">
    <source>
        <dbReference type="EMBL" id="AFM77760.1"/>
    </source>
</evidence>
<proteinExistence type="evidence at transcript level"/>
<dbReference type="SUPFAM" id="SSF50494">
    <property type="entry name" value="Trypsin-like serine proteases"/>
    <property type="match status" value="1"/>
</dbReference>
<evidence type="ECO:0000256" key="1">
    <source>
        <dbReference type="ARBA" id="ARBA00022670"/>
    </source>
</evidence>
<accession>I6SW41</accession>